<feature type="transmembrane region" description="Helical" evidence="13">
    <location>
        <begin position="287"/>
        <end position="311"/>
    </location>
</feature>
<evidence type="ECO:0000256" key="6">
    <source>
        <dbReference type="ARBA" id="ARBA00022777"/>
    </source>
</evidence>
<sequence length="445" mass="49949">MRLRSNLSNGAGTRLTAWRGAADPSPGQFAFAVDPKNSLQPCILKGSEMYWRGTVWDGTPTITVQLGNLTSLYVQGVVKGDDDIYWTFYMVDNSMLGRYVLNYAGVYTFFYWFQPSQTWVAMGALPARPCDFYNRCGPFGACVYIVGTCSCLDGFEPRNRGDWQRGNFTGGCVRRLQLQCDGTDRFVKLPGIKLPDGFSVMWNKSMDQCEAECSARCRCQAYAYANITTLNETGSRCLIWHGEMNDLGQVPAFFEDLYLRLPASELDNRTISNTGSASRNNKGLIKIILPVVLSAILLLGLCCCFFVKRLISHVDKRKTRKLLRLEEINFSQTLGSQDDMSDVPLFAFKSVKAATRNFSGTNQLGEGGFGAVYKGKLSTGHEVAVKRLSKGSNQGYREFANEIRLIAKLQHRNLVRLLGWCIHKEEKILIYEYMPNKSLDSFLFG</sequence>
<dbReference type="OrthoDB" id="4062651at2759"/>
<dbReference type="Pfam" id="PF07714">
    <property type="entry name" value="PK_Tyr_Ser-Thr"/>
    <property type="match status" value="1"/>
</dbReference>
<keyword evidence="6" id="KW-0418">Kinase</keyword>
<keyword evidence="5 12" id="KW-0547">Nucleotide-binding</keyword>
<feature type="domain" description="Protein kinase" evidence="14">
    <location>
        <begin position="358"/>
        <end position="445"/>
    </location>
</feature>
<name>A0A843WGI7_COLES</name>
<dbReference type="PROSITE" id="PS50011">
    <property type="entry name" value="PROTEIN_KINASE_DOM"/>
    <property type="match status" value="1"/>
</dbReference>
<evidence type="ECO:0000256" key="3">
    <source>
        <dbReference type="ARBA" id="ARBA00022679"/>
    </source>
</evidence>
<dbReference type="InterPro" id="IPR017441">
    <property type="entry name" value="Protein_kinase_ATP_BS"/>
</dbReference>
<evidence type="ECO:0000256" key="9">
    <source>
        <dbReference type="ARBA" id="ARBA00023180"/>
    </source>
</evidence>
<keyword evidence="9" id="KW-0325">Glycoprotein</keyword>
<keyword evidence="7 12" id="KW-0067">ATP-binding</keyword>
<evidence type="ECO:0000256" key="13">
    <source>
        <dbReference type="SAM" id="Phobius"/>
    </source>
</evidence>
<comment type="caution">
    <text evidence="16">The sequence shown here is derived from an EMBL/GenBank/DDBJ whole genome shotgun (WGS) entry which is preliminary data.</text>
</comment>
<keyword evidence="13" id="KW-0812">Transmembrane</keyword>
<evidence type="ECO:0000313" key="17">
    <source>
        <dbReference type="Proteomes" id="UP000652761"/>
    </source>
</evidence>
<dbReference type="Pfam" id="PF00954">
    <property type="entry name" value="S_locus_glycop"/>
    <property type="match status" value="1"/>
</dbReference>
<dbReference type="FunFam" id="3.30.200.20:FF:000195">
    <property type="entry name" value="G-type lectin S-receptor-like serine/threonine-protein kinase"/>
    <property type="match status" value="1"/>
</dbReference>
<dbReference type="SMART" id="SM00473">
    <property type="entry name" value="PAN_AP"/>
    <property type="match status" value="1"/>
</dbReference>
<dbReference type="CDD" id="cd01098">
    <property type="entry name" value="PAN_AP_plant"/>
    <property type="match status" value="1"/>
</dbReference>
<dbReference type="Proteomes" id="UP000652761">
    <property type="component" value="Unassembled WGS sequence"/>
</dbReference>
<dbReference type="GO" id="GO:0005524">
    <property type="term" value="F:ATP binding"/>
    <property type="evidence" value="ECO:0007669"/>
    <property type="project" value="UniProtKB-UniRule"/>
</dbReference>
<dbReference type="Gene3D" id="3.30.200.20">
    <property type="entry name" value="Phosphorylase Kinase, domain 1"/>
    <property type="match status" value="1"/>
</dbReference>
<dbReference type="Pfam" id="PF08276">
    <property type="entry name" value="PAN_2"/>
    <property type="match status" value="1"/>
</dbReference>
<dbReference type="EC" id="2.7.11.1" evidence="1"/>
<dbReference type="InterPro" id="IPR000719">
    <property type="entry name" value="Prot_kinase_dom"/>
</dbReference>
<evidence type="ECO:0000256" key="2">
    <source>
        <dbReference type="ARBA" id="ARBA00022527"/>
    </source>
</evidence>
<evidence type="ECO:0000256" key="1">
    <source>
        <dbReference type="ARBA" id="ARBA00012513"/>
    </source>
</evidence>
<keyword evidence="8" id="KW-1015">Disulfide bond</keyword>
<evidence type="ECO:0000256" key="12">
    <source>
        <dbReference type="PROSITE-ProRule" id="PRU10141"/>
    </source>
</evidence>
<dbReference type="PANTHER" id="PTHR32444:SF242">
    <property type="entry name" value="G-TYPE LECTIN S-RECEPTOR-LIKE SERINE_THREONINE-PROTEIN KINASE RKS1"/>
    <property type="match status" value="1"/>
</dbReference>
<dbReference type="PROSITE" id="PS50948">
    <property type="entry name" value="PAN"/>
    <property type="match status" value="1"/>
</dbReference>
<keyword evidence="3" id="KW-0808">Transferase</keyword>
<dbReference type="AlphaFoldDB" id="A0A843WGI7"/>
<evidence type="ECO:0000256" key="8">
    <source>
        <dbReference type="ARBA" id="ARBA00023157"/>
    </source>
</evidence>
<evidence type="ECO:0000256" key="5">
    <source>
        <dbReference type="ARBA" id="ARBA00022741"/>
    </source>
</evidence>
<keyword evidence="2" id="KW-0723">Serine/threonine-protein kinase</keyword>
<accession>A0A843WGI7</accession>
<evidence type="ECO:0000259" key="15">
    <source>
        <dbReference type="PROSITE" id="PS50948"/>
    </source>
</evidence>
<dbReference type="GO" id="GO:0004674">
    <property type="term" value="F:protein serine/threonine kinase activity"/>
    <property type="evidence" value="ECO:0007669"/>
    <property type="project" value="UniProtKB-KW"/>
</dbReference>
<dbReference type="EMBL" id="NMUH01003087">
    <property type="protein sequence ID" value="MQM03725.1"/>
    <property type="molecule type" value="Genomic_DNA"/>
</dbReference>
<dbReference type="InterPro" id="IPR000858">
    <property type="entry name" value="S_locus_glycoprot_dom"/>
</dbReference>
<reference evidence="16" key="1">
    <citation type="submission" date="2017-07" db="EMBL/GenBank/DDBJ databases">
        <title>Taro Niue Genome Assembly and Annotation.</title>
        <authorList>
            <person name="Atibalentja N."/>
            <person name="Keating K."/>
            <person name="Fields C.J."/>
        </authorList>
    </citation>
    <scope>NUCLEOTIDE SEQUENCE</scope>
    <source>
        <strain evidence="16">Niue_2</strain>
        <tissue evidence="16">Leaf</tissue>
    </source>
</reference>
<evidence type="ECO:0000256" key="4">
    <source>
        <dbReference type="ARBA" id="ARBA00022729"/>
    </source>
</evidence>
<gene>
    <name evidence="16" type="ORF">Taro_036507</name>
</gene>
<evidence type="ECO:0000256" key="7">
    <source>
        <dbReference type="ARBA" id="ARBA00022840"/>
    </source>
</evidence>
<dbReference type="PANTHER" id="PTHR32444">
    <property type="entry name" value="BULB-TYPE LECTIN DOMAIN-CONTAINING PROTEIN"/>
    <property type="match status" value="1"/>
</dbReference>
<evidence type="ECO:0000259" key="14">
    <source>
        <dbReference type="PROSITE" id="PS50011"/>
    </source>
</evidence>
<feature type="binding site" evidence="12">
    <location>
        <position position="386"/>
    </location>
    <ligand>
        <name>ATP</name>
        <dbReference type="ChEBI" id="CHEBI:30616"/>
    </ligand>
</feature>
<keyword evidence="13" id="KW-1133">Transmembrane helix</keyword>
<evidence type="ECO:0000256" key="11">
    <source>
        <dbReference type="ARBA" id="ARBA00048679"/>
    </source>
</evidence>
<feature type="domain" description="Apple" evidence="15">
    <location>
        <begin position="180"/>
        <end position="263"/>
    </location>
</feature>
<evidence type="ECO:0000313" key="16">
    <source>
        <dbReference type="EMBL" id="MQM03725.1"/>
    </source>
</evidence>
<keyword evidence="4" id="KW-0732">Signal</keyword>
<proteinExistence type="predicted"/>
<dbReference type="InterPro" id="IPR001245">
    <property type="entry name" value="Ser-Thr/Tyr_kinase_cat_dom"/>
</dbReference>
<dbReference type="InterPro" id="IPR011009">
    <property type="entry name" value="Kinase-like_dom_sf"/>
</dbReference>
<comment type="catalytic activity">
    <reaction evidence="10">
        <text>L-threonyl-[protein] + ATP = O-phospho-L-threonyl-[protein] + ADP + H(+)</text>
        <dbReference type="Rhea" id="RHEA:46608"/>
        <dbReference type="Rhea" id="RHEA-COMP:11060"/>
        <dbReference type="Rhea" id="RHEA-COMP:11605"/>
        <dbReference type="ChEBI" id="CHEBI:15378"/>
        <dbReference type="ChEBI" id="CHEBI:30013"/>
        <dbReference type="ChEBI" id="CHEBI:30616"/>
        <dbReference type="ChEBI" id="CHEBI:61977"/>
        <dbReference type="ChEBI" id="CHEBI:456216"/>
        <dbReference type="EC" id="2.7.11.1"/>
    </reaction>
</comment>
<protein>
    <recommendedName>
        <fullName evidence="1">non-specific serine/threonine protein kinase</fullName>
        <ecNumber evidence="1">2.7.11.1</ecNumber>
    </recommendedName>
</protein>
<comment type="catalytic activity">
    <reaction evidence="11">
        <text>L-seryl-[protein] + ATP = O-phospho-L-seryl-[protein] + ADP + H(+)</text>
        <dbReference type="Rhea" id="RHEA:17989"/>
        <dbReference type="Rhea" id="RHEA-COMP:9863"/>
        <dbReference type="Rhea" id="RHEA-COMP:11604"/>
        <dbReference type="ChEBI" id="CHEBI:15378"/>
        <dbReference type="ChEBI" id="CHEBI:29999"/>
        <dbReference type="ChEBI" id="CHEBI:30616"/>
        <dbReference type="ChEBI" id="CHEBI:83421"/>
        <dbReference type="ChEBI" id="CHEBI:456216"/>
        <dbReference type="EC" id="2.7.11.1"/>
    </reaction>
</comment>
<dbReference type="InterPro" id="IPR003609">
    <property type="entry name" value="Pan_app"/>
</dbReference>
<dbReference type="GO" id="GO:0048544">
    <property type="term" value="P:recognition of pollen"/>
    <property type="evidence" value="ECO:0007669"/>
    <property type="project" value="InterPro"/>
</dbReference>
<keyword evidence="13" id="KW-0472">Membrane</keyword>
<evidence type="ECO:0000256" key="10">
    <source>
        <dbReference type="ARBA" id="ARBA00047899"/>
    </source>
</evidence>
<dbReference type="PROSITE" id="PS00107">
    <property type="entry name" value="PROTEIN_KINASE_ATP"/>
    <property type="match status" value="1"/>
</dbReference>
<keyword evidence="17" id="KW-1185">Reference proteome</keyword>
<dbReference type="SUPFAM" id="SSF56112">
    <property type="entry name" value="Protein kinase-like (PK-like)"/>
    <property type="match status" value="1"/>
</dbReference>
<organism evidence="16 17">
    <name type="scientific">Colocasia esculenta</name>
    <name type="common">Wild taro</name>
    <name type="synonym">Arum esculentum</name>
    <dbReference type="NCBI Taxonomy" id="4460"/>
    <lineage>
        <taxon>Eukaryota</taxon>
        <taxon>Viridiplantae</taxon>
        <taxon>Streptophyta</taxon>
        <taxon>Embryophyta</taxon>
        <taxon>Tracheophyta</taxon>
        <taxon>Spermatophyta</taxon>
        <taxon>Magnoliopsida</taxon>
        <taxon>Liliopsida</taxon>
        <taxon>Araceae</taxon>
        <taxon>Aroideae</taxon>
        <taxon>Colocasieae</taxon>
        <taxon>Colocasia</taxon>
    </lineage>
</organism>